<dbReference type="PANTHER" id="PTHR30158:SF10">
    <property type="entry name" value="CATION EFFLUX PUMP"/>
    <property type="match status" value="1"/>
</dbReference>
<dbReference type="Gene3D" id="2.40.30.170">
    <property type="match status" value="1"/>
</dbReference>
<feature type="domain" description="Multidrug resistance protein MdtA-like barrel-sandwich hybrid" evidence="4">
    <location>
        <begin position="56"/>
        <end position="196"/>
    </location>
</feature>
<feature type="domain" description="Multidrug resistance protein MdtA-like C-terminal permuted SH3" evidence="6">
    <location>
        <begin position="301"/>
        <end position="375"/>
    </location>
</feature>
<comment type="caution">
    <text evidence="7">The sequence shown here is derived from an EMBL/GenBank/DDBJ whole genome shotgun (WGS) entry which is preliminary data.</text>
</comment>
<evidence type="ECO:0000256" key="3">
    <source>
        <dbReference type="SAM" id="Coils"/>
    </source>
</evidence>
<evidence type="ECO:0000256" key="1">
    <source>
        <dbReference type="ARBA" id="ARBA00004196"/>
    </source>
</evidence>
<dbReference type="Gene3D" id="2.40.50.100">
    <property type="match status" value="1"/>
</dbReference>
<evidence type="ECO:0000259" key="5">
    <source>
        <dbReference type="Pfam" id="PF25944"/>
    </source>
</evidence>
<dbReference type="InterPro" id="IPR058627">
    <property type="entry name" value="MdtA-like_C"/>
</dbReference>
<evidence type="ECO:0000313" key="7">
    <source>
        <dbReference type="EMBL" id="MFC7339428.1"/>
    </source>
</evidence>
<reference evidence="8" key="1">
    <citation type="journal article" date="2019" name="Int. J. Syst. Evol. Microbiol.">
        <title>The Global Catalogue of Microorganisms (GCM) 10K type strain sequencing project: providing services to taxonomists for standard genome sequencing and annotation.</title>
        <authorList>
            <consortium name="The Broad Institute Genomics Platform"/>
            <consortium name="The Broad Institute Genome Sequencing Center for Infectious Disease"/>
            <person name="Wu L."/>
            <person name="Ma J."/>
        </authorList>
    </citation>
    <scope>NUCLEOTIDE SEQUENCE [LARGE SCALE GENOMIC DNA]</scope>
    <source>
        <strain evidence="8">CGMCC 4.1467</strain>
    </source>
</reference>
<evidence type="ECO:0000313" key="8">
    <source>
        <dbReference type="Proteomes" id="UP001596472"/>
    </source>
</evidence>
<dbReference type="Pfam" id="PF25944">
    <property type="entry name" value="Beta-barrel_RND"/>
    <property type="match status" value="1"/>
</dbReference>
<feature type="coiled-coil region" evidence="3">
    <location>
        <begin position="133"/>
        <end position="160"/>
    </location>
</feature>
<dbReference type="Gene3D" id="2.40.420.20">
    <property type="match status" value="1"/>
</dbReference>
<evidence type="ECO:0000256" key="2">
    <source>
        <dbReference type="ARBA" id="ARBA00009477"/>
    </source>
</evidence>
<accession>A0ABW2LCN0</accession>
<dbReference type="Proteomes" id="UP001596472">
    <property type="component" value="Unassembled WGS sequence"/>
</dbReference>
<dbReference type="PANTHER" id="PTHR30158">
    <property type="entry name" value="ACRA/E-RELATED COMPONENT OF DRUG EFFLUX TRANSPORTER"/>
    <property type="match status" value="1"/>
</dbReference>
<protein>
    <submittedName>
        <fullName evidence="7">Efflux RND transporter periplasmic adaptor subunit</fullName>
    </submittedName>
</protein>
<keyword evidence="8" id="KW-1185">Reference proteome</keyword>
<dbReference type="InterPro" id="IPR058626">
    <property type="entry name" value="MdtA-like_b-barrel"/>
</dbReference>
<dbReference type="InterPro" id="IPR006143">
    <property type="entry name" value="RND_pump_MFP"/>
</dbReference>
<proteinExistence type="inferred from homology"/>
<dbReference type="Pfam" id="PF25917">
    <property type="entry name" value="BSH_RND"/>
    <property type="match status" value="1"/>
</dbReference>
<evidence type="ECO:0000259" key="6">
    <source>
        <dbReference type="Pfam" id="PF25967"/>
    </source>
</evidence>
<sequence>MKPLTILLLFTLLVACEKKPQAVAPQPLPVTVANPERRDVVVYKKFPATLEGSAEIEIRARVQGILEKANFKDGDLVEAGTELFVIEPEPYQLAVEAAAADVRRARSSTELADKRYQRVKKAGETRAVSEIDVEIASAELAQTAASVAQAEAQLEEAKINASYTTISAPVRGRMSRSLVDPGNLVGATESTLLATIIDDSQMRAYFEVPERAMIKYLGERALEGGVERFADKAIRLELADGSIYDKPGKIDFINNQIDPSTRTAKVRAVFPNPNAELSSGLYGLIGFPAGPDPNDTSKSEALLVPSTAILRDLGGSFVWIVDETNTVRRMGVTVGDSVETPSAKPGQALHHESVIIEEEGGLSESHRVIVSGLQRAREGAVVAPTMVTDH</sequence>
<feature type="domain" description="Multidrug resistance protein MdtA-like beta-barrel" evidence="5">
    <location>
        <begin position="231"/>
        <end position="280"/>
    </location>
</feature>
<dbReference type="InterPro" id="IPR058625">
    <property type="entry name" value="MdtA-like_BSH"/>
</dbReference>
<dbReference type="Pfam" id="PF25967">
    <property type="entry name" value="RND-MFP_C"/>
    <property type="match status" value="1"/>
</dbReference>
<evidence type="ECO:0000259" key="4">
    <source>
        <dbReference type="Pfam" id="PF25917"/>
    </source>
</evidence>
<comment type="similarity">
    <text evidence="2">Belongs to the membrane fusion protein (MFP) (TC 8.A.1) family.</text>
</comment>
<organism evidence="7 8">
    <name type="scientific">Haloferula chungangensis</name>
    <dbReference type="NCBI Taxonomy" id="1048331"/>
    <lineage>
        <taxon>Bacteria</taxon>
        <taxon>Pseudomonadati</taxon>
        <taxon>Verrucomicrobiota</taxon>
        <taxon>Verrucomicrobiia</taxon>
        <taxon>Verrucomicrobiales</taxon>
        <taxon>Verrucomicrobiaceae</taxon>
        <taxon>Haloferula</taxon>
    </lineage>
</organism>
<dbReference type="RefSeq" id="WP_379716220.1">
    <property type="nucleotide sequence ID" value="NZ_JBHTBS010000016.1"/>
</dbReference>
<comment type="subcellular location">
    <subcellularLocation>
        <location evidence="1">Cell envelope</location>
    </subcellularLocation>
</comment>
<dbReference type="SUPFAM" id="SSF111369">
    <property type="entry name" value="HlyD-like secretion proteins"/>
    <property type="match status" value="1"/>
</dbReference>
<dbReference type="PROSITE" id="PS51257">
    <property type="entry name" value="PROKAR_LIPOPROTEIN"/>
    <property type="match status" value="1"/>
</dbReference>
<dbReference type="EMBL" id="JBHTBS010000016">
    <property type="protein sequence ID" value="MFC7339428.1"/>
    <property type="molecule type" value="Genomic_DNA"/>
</dbReference>
<dbReference type="Gene3D" id="1.10.287.470">
    <property type="entry name" value="Helix hairpin bin"/>
    <property type="match status" value="1"/>
</dbReference>
<dbReference type="NCBIfam" id="TIGR01730">
    <property type="entry name" value="RND_mfp"/>
    <property type="match status" value="1"/>
</dbReference>
<keyword evidence="3" id="KW-0175">Coiled coil</keyword>
<name>A0ABW2LCN0_9BACT</name>
<gene>
    <name evidence="7" type="ORF">ACFQY0_19705</name>
</gene>